<protein>
    <recommendedName>
        <fullName evidence="4">Exonuclease domain-containing protein</fullName>
    </recommendedName>
</protein>
<dbReference type="PANTHER" id="PTHR30231:SF4">
    <property type="entry name" value="PROTEIN NEN2"/>
    <property type="match status" value="1"/>
</dbReference>
<dbReference type="GO" id="GO:0005829">
    <property type="term" value="C:cytosol"/>
    <property type="evidence" value="ECO:0007669"/>
    <property type="project" value="TreeGrafter"/>
</dbReference>
<sequence length="214" mass="23529">MNSLAQIHRIPRALEECIIIDVETTGLEPKNHRIIEVATLTVRDAQPINSQRWLLNPEDHISEFITDLTGITNAHVAKCPTFRSVAEEIMSVLNPAGEHGSDTGQAPILVGHNVAFDYSFLQHELLRNELHSPINDAHGSGREQLRAPYTPPLLCTAEIARTLIPRSAVGRYRLANVAAYFDAPHRPQHRADVDVWATFDVLCGLAAIAEGGPA</sequence>
<dbReference type="SMART" id="SM00479">
    <property type="entry name" value="EXOIII"/>
    <property type="match status" value="1"/>
</dbReference>
<feature type="domain" description="Exonuclease" evidence="4">
    <location>
        <begin position="16"/>
        <end position="211"/>
    </location>
</feature>
<accession>F8DZS3</accession>
<evidence type="ECO:0000256" key="2">
    <source>
        <dbReference type="ARBA" id="ARBA00022801"/>
    </source>
</evidence>
<dbReference type="eggNOG" id="COG2176">
    <property type="taxonomic scope" value="Bacteria"/>
</dbReference>
<evidence type="ECO:0000256" key="3">
    <source>
        <dbReference type="ARBA" id="ARBA00022839"/>
    </source>
</evidence>
<keyword evidence="6" id="KW-1185">Reference proteome</keyword>
<dbReference type="RefSeq" id="WP_013888139.1">
    <property type="nucleotide sequence ID" value="NC_015673.1"/>
</dbReference>
<organism evidence="5 6">
    <name type="scientific">Corynebacterium resistens (strain DSM 45100 / JCM 12819 / GTC 2026 / SICGH 158)</name>
    <dbReference type="NCBI Taxonomy" id="662755"/>
    <lineage>
        <taxon>Bacteria</taxon>
        <taxon>Bacillati</taxon>
        <taxon>Actinomycetota</taxon>
        <taxon>Actinomycetes</taxon>
        <taxon>Mycobacteriales</taxon>
        <taxon>Corynebacteriaceae</taxon>
        <taxon>Corynebacterium</taxon>
    </lineage>
</organism>
<dbReference type="InterPro" id="IPR012337">
    <property type="entry name" value="RNaseH-like_sf"/>
</dbReference>
<dbReference type="EMBL" id="CP002857">
    <property type="protein sequence ID" value="AEI09121.1"/>
    <property type="molecule type" value="Genomic_DNA"/>
</dbReference>
<gene>
    <name evidence="5" type="ordered locus">CRES_0765</name>
</gene>
<keyword evidence="1" id="KW-0540">Nuclease</keyword>
<dbReference type="CDD" id="cd06127">
    <property type="entry name" value="DEDDh"/>
    <property type="match status" value="1"/>
</dbReference>
<dbReference type="HOGENOM" id="CLU_047806_7_2_11"/>
<dbReference type="AlphaFoldDB" id="F8DZS3"/>
<dbReference type="Gene3D" id="3.30.420.10">
    <property type="entry name" value="Ribonuclease H-like superfamily/Ribonuclease H"/>
    <property type="match status" value="1"/>
</dbReference>
<dbReference type="KEGG" id="crd:CRES_0765"/>
<evidence type="ECO:0000313" key="6">
    <source>
        <dbReference type="Proteomes" id="UP000000492"/>
    </source>
</evidence>
<reference evidence="5 6" key="1">
    <citation type="journal article" date="2012" name="BMC Genomics">
        <title>Complete genome sequence, lifestyle, and multi-drug resistance of the human pathogen Corynebacterium resistens DSM 45100 isolated from blood samples of a leukemia patient.</title>
        <authorList>
            <person name="Schroder J."/>
            <person name="Maus I."/>
            <person name="Meyer K."/>
            <person name="Wordemann S."/>
            <person name="Blom J."/>
            <person name="Jaenicke S."/>
            <person name="Schneider J."/>
            <person name="Trost E."/>
            <person name="Tauch A."/>
        </authorList>
    </citation>
    <scope>NUCLEOTIDE SEQUENCE [LARGE SCALE GENOMIC DNA]</scope>
    <source>
        <strain evidence="6">DSM 45100 / JCM 12819 / CCUG 50093 / GTC 2026 / SICGH 158</strain>
    </source>
</reference>
<dbReference type="STRING" id="662755.CRES_0765"/>
<evidence type="ECO:0000256" key="1">
    <source>
        <dbReference type="ARBA" id="ARBA00022722"/>
    </source>
</evidence>
<keyword evidence="2" id="KW-0378">Hydrolase</keyword>
<name>F8DZS3_CORRG</name>
<dbReference type="OrthoDB" id="9803913at2"/>
<evidence type="ECO:0000259" key="4">
    <source>
        <dbReference type="SMART" id="SM00479"/>
    </source>
</evidence>
<dbReference type="Proteomes" id="UP000000492">
    <property type="component" value="Chromosome"/>
</dbReference>
<evidence type="ECO:0000313" key="5">
    <source>
        <dbReference type="EMBL" id="AEI09121.1"/>
    </source>
</evidence>
<dbReference type="Pfam" id="PF00929">
    <property type="entry name" value="RNase_T"/>
    <property type="match status" value="1"/>
</dbReference>
<keyword evidence="3" id="KW-0269">Exonuclease</keyword>
<proteinExistence type="predicted"/>
<dbReference type="InterPro" id="IPR036397">
    <property type="entry name" value="RNaseH_sf"/>
</dbReference>
<dbReference type="GO" id="GO:0003676">
    <property type="term" value="F:nucleic acid binding"/>
    <property type="evidence" value="ECO:0007669"/>
    <property type="project" value="InterPro"/>
</dbReference>
<dbReference type="SUPFAM" id="SSF53098">
    <property type="entry name" value="Ribonuclease H-like"/>
    <property type="match status" value="1"/>
</dbReference>
<dbReference type="PANTHER" id="PTHR30231">
    <property type="entry name" value="DNA POLYMERASE III SUBUNIT EPSILON"/>
    <property type="match status" value="1"/>
</dbReference>
<dbReference type="GO" id="GO:0008408">
    <property type="term" value="F:3'-5' exonuclease activity"/>
    <property type="evidence" value="ECO:0007669"/>
    <property type="project" value="TreeGrafter"/>
</dbReference>
<dbReference type="InterPro" id="IPR013520">
    <property type="entry name" value="Ribonucl_H"/>
</dbReference>